<organism evidence="3 4">
    <name type="scientific">Tremblaya princeps</name>
    <dbReference type="NCBI Taxonomy" id="189385"/>
    <lineage>
        <taxon>Bacteria</taxon>
        <taxon>Pseudomonadati</taxon>
        <taxon>Pseudomonadota</taxon>
        <taxon>Betaproteobacteria</taxon>
        <taxon>Candidatus Tremblayella</taxon>
    </lineage>
</organism>
<keyword evidence="3" id="KW-0687">Ribonucleoprotein</keyword>
<feature type="compositionally biased region" description="Basic and acidic residues" evidence="2">
    <location>
        <begin position="108"/>
        <end position="120"/>
    </location>
</feature>
<dbReference type="EMBL" id="FLRF01000003">
    <property type="protein sequence ID" value="SBT62983.1"/>
    <property type="molecule type" value="Genomic_DNA"/>
</dbReference>
<evidence type="ECO:0000313" key="4">
    <source>
        <dbReference type="Proteomes" id="UP000092845"/>
    </source>
</evidence>
<reference evidence="4" key="1">
    <citation type="submission" date="2016-04" db="EMBL/GenBank/DDBJ databases">
        <authorList>
            <person name="Szabo Gitta"/>
        </authorList>
    </citation>
    <scope>NUCLEOTIDE SEQUENCE [LARGE SCALE GENOMIC DNA]</scope>
</reference>
<gene>
    <name evidence="3" type="primary">rplU</name>
    <name evidence="3" type="ORF">TREMTM_C_00040</name>
</gene>
<dbReference type="Pfam" id="PF00829">
    <property type="entry name" value="Ribosomal_L21p"/>
    <property type="match status" value="1"/>
</dbReference>
<protein>
    <recommendedName>
        <fullName evidence="1">50S ribosomal protein L21</fullName>
    </recommendedName>
</protein>
<feature type="compositionally biased region" description="Basic residues" evidence="2">
    <location>
        <begin position="78"/>
        <end position="94"/>
    </location>
</feature>
<dbReference type="InterPro" id="IPR028909">
    <property type="entry name" value="bL21-like"/>
</dbReference>
<proteinExistence type="predicted"/>
<dbReference type="InterPro" id="IPR036164">
    <property type="entry name" value="bL21-like_sf"/>
</dbReference>
<evidence type="ECO:0000256" key="1">
    <source>
        <dbReference type="ARBA" id="ARBA00035483"/>
    </source>
</evidence>
<evidence type="ECO:0000313" key="3">
    <source>
        <dbReference type="EMBL" id="SBT62983.1"/>
    </source>
</evidence>
<name>A0A1C3K8W5_TREPR</name>
<dbReference type="Proteomes" id="UP000092845">
    <property type="component" value="Unassembled WGS sequence"/>
</dbReference>
<dbReference type="OrthoDB" id="9932375at2"/>
<evidence type="ECO:0000256" key="2">
    <source>
        <dbReference type="SAM" id="MobiDB-lite"/>
    </source>
</evidence>
<feature type="region of interest" description="Disordered" evidence="2">
    <location>
        <begin position="78"/>
        <end position="120"/>
    </location>
</feature>
<dbReference type="GO" id="GO:0005840">
    <property type="term" value="C:ribosome"/>
    <property type="evidence" value="ECO:0007669"/>
    <property type="project" value="UniProtKB-KW"/>
</dbReference>
<sequence>MAPEQHHPAKVGMIMGTQRIVLAGIMLVLPRLDIEVGMEVYVRTLEPIVASTSVSLRCGYALATVLGHPKCPRVTITKHRRRKHHRSSMTHRQHSTAIIVSQAAYPHDGTEEGRRHNQER</sequence>
<dbReference type="GO" id="GO:0005737">
    <property type="term" value="C:cytoplasm"/>
    <property type="evidence" value="ECO:0007669"/>
    <property type="project" value="UniProtKB-ARBA"/>
</dbReference>
<keyword evidence="3" id="KW-0689">Ribosomal protein</keyword>
<dbReference type="SUPFAM" id="SSF141091">
    <property type="entry name" value="L21p-like"/>
    <property type="match status" value="1"/>
</dbReference>
<dbReference type="AlphaFoldDB" id="A0A1C3K8W5"/>
<dbReference type="RefSeq" id="WP_075047672.1">
    <property type="nucleotide sequence ID" value="NZ_FLRF01000003.1"/>
</dbReference>
<accession>A0A1C3K8W5</accession>